<dbReference type="STRING" id="1423796.FC24_GL002232"/>
<dbReference type="InterPro" id="IPR006464">
    <property type="entry name" value="AcTrfase_RimI/Ard1"/>
</dbReference>
<dbReference type="OrthoDB" id="9794566at2"/>
<dbReference type="SUPFAM" id="SSF55729">
    <property type="entry name" value="Acyl-CoA N-acyltransferases (Nat)"/>
    <property type="match status" value="1"/>
</dbReference>
<gene>
    <name evidence="2" type="ORF">FC24_GL002232</name>
</gene>
<feature type="domain" description="N-acetyltransferase" evidence="1">
    <location>
        <begin position="32"/>
        <end position="179"/>
    </location>
</feature>
<proteinExistence type="predicted"/>
<evidence type="ECO:0000259" key="1">
    <source>
        <dbReference type="PROSITE" id="PS51186"/>
    </source>
</evidence>
<dbReference type="InterPro" id="IPR000182">
    <property type="entry name" value="GNAT_dom"/>
</dbReference>
<keyword evidence="2" id="KW-0808">Transferase</keyword>
<dbReference type="EMBL" id="AYYI01000074">
    <property type="protein sequence ID" value="KRM95242.1"/>
    <property type="molecule type" value="Genomic_DNA"/>
</dbReference>
<dbReference type="GO" id="GO:0008080">
    <property type="term" value="F:N-acetyltransferase activity"/>
    <property type="evidence" value="ECO:0007669"/>
    <property type="project" value="InterPro"/>
</dbReference>
<evidence type="ECO:0000313" key="2">
    <source>
        <dbReference type="EMBL" id="KRM95242.1"/>
    </source>
</evidence>
<dbReference type="Pfam" id="PF00583">
    <property type="entry name" value="Acetyltransf_1"/>
    <property type="match status" value="1"/>
</dbReference>
<dbReference type="RefSeq" id="WP_057874521.1">
    <property type="nucleotide sequence ID" value="NZ_AYYI01000074.1"/>
</dbReference>
<dbReference type="PANTHER" id="PTHR47542">
    <property type="entry name" value="ACYL-COA N-ACYLTRANSFERASES (NAT) SUPERFAMILY PROTEIN"/>
    <property type="match status" value="1"/>
</dbReference>
<dbReference type="Proteomes" id="UP000051638">
    <property type="component" value="Unassembled WGS sequence"/>
</dbReference>
<comment type="caution">
    <text evidence="2">The sequence shown here is derived from an EMBL/GenBank/DDBJ whole genome shotgun (WGS) entry which is preliminary data.</text>
</comment>
<organism evidence="2 3">
    <name type="scientific">Loigolactobacillus rennini DSM 20253</name>
    <dbReference type="NCBI Taxonomy" id="1423796"/>
    <lineage>
        <taxon>Bacteria</taxon>
        <taxon>Bacillati</taxon>
        <taxon>Bacillota</taxon>
        <taxon>Bacilli</taxon>
        <taxon>Lactobacillales</taxon>
        <taxon>Lactobacillaceae</taxon>
        <taxon>Loigolactobacillus</taxon>
    </lineage>
</organism>
<dbReference type="Gene3D" id="3.40.630.30">
    <property type="match status" value="1"/>
</dbReference>
<accession>A0A0R2CV95</accession>
<protein>
    <submittedName>
        <fullName evidence="2">Ribosomal-protein-alanine acetyltransferase</fullName>
    </submittedName>
</protein>
<dbReference type="CDD" id="cd04301">
    <property type="entry name" value="NAT_SF"/>
    <property type="match status" value="1"/>
</dbReference>
<dbReference type="AlphaFoldDB" id="A0A0R2CV95"/>
<name>A0A0R2CV95_9LACO</name>
<dbReference type="InterPro" id="IPR016181">
    <property type="entry name" value="Acyl_CoA_acyltransferase"/>
</dbReference>
<dbReference type="PANTHER" id="PTHR47542:SF2">
    <property type="entry name" value="ACYL-COA N-ACYLTRANSFERASES (NAT) SUPERFAMILY PROTEIN"/>
    <property type="match status" value="1"/>
</dbReference>
<evidence type="ECO:0000313" key="3">
    <source>
        <dbReference type="Proteomes" id="UP000051638"/>
    </source>
</evidence>
<keyword evidence="3" id="KW-1185">Reference proteome</keyword>
<sequence length="179" mass="20886">MWKKFRQWYCHEILPTPIKFTPQEVNLDGRLFWLKRATVADIEALLAVERHCYAGLMPWDRSAFTNELRKVDDTLYLALVDGEVIIAFIGCWLTLQESHITNLAVKPRYQNSGIGRFLMQWMIRESQQLPSKKLTLEVRVSNAPAKHLYHTLGFQDGKVKRAYYVADREDALNMVLPFT</sequence>
<reference evidence="2 3" key="1">
    <citation type="journal article" date="2015" name="Genome Announc.">
        <title>Expanding the biotechnology potential of lactobacilli through comparative genomics of 213 strains and associated genera.</title>
        <authorList>
            <person name="Sun Z."/>
            <person name="Harris H.M."/>
            <person name="McCann A."/>
            <person name="Guo C."/>
            <person name="Argimon S."/>
            <person name="Zhang W."/>
            <person name="Yang X."/>
            <person name="Jeffery I.B."/>
            <person name="Cooney J.C."/>
            <person name="Kagawa T.F."/>
            <person name="Liu W."/>
            <person name="Song Y."/>
            <person name="Salvetti E."/>
            <person name="Wrobel A."/>
            <person name="Rasinkangas P."/>
            <person name="Parkhill J."/>
            <person name="Rea M.C."/>
            <person name="O'Sullivan O."/>
            <person name="Ritari J."/>
            <person name="Douillard F.P."/>
            <person name="Paul Ross R."/>
            <person name="Yang R."/>
            <person name="Briner A.E."/>
            <person name="Felis G.E."/>
            <person name="de Vos W.M."/>
            <person name="Barrangou R."/>
            <person name="Klaenhammer T.R."/>
            <person name="Caufield P.W."/>
            <person name="Cui Y."/>
            <person name="Zhang H."/>
            <person name="O'Toole P.W."/>
        </authorList>
    </citation>
    <scope>NUCLEOTIDE SEQUENCE [LARGE SCALE GENOMIC DNA]</scope>
    <source>
        <strain evidence="2 3">DSM 20253</strain>
    </source>
</reference>
<dbReference type="PATRIC" id="fig|1423796.3.peg.2266"/>
<dbReference type="PROSITE" id="PS51186">
    <property type="entry name" value="GNAT"/>
    <property type="match status" value="1"/>
</dbReference>
<dbReference type="NCBIfam" id="TIGR01575">
    <property type="entry name" value="rimI"/>
    <property type="match status" value="1"/>
</dbReference>